<evidence type="ECO:0000256" key="1">
    <source>
        <dbReference type="ARBA" id="ARBA00022723"/>
    </source>
</evidence>
<dbReference type="PROSITE" id="PS50053">
    <property type="entry name" value="UBIQUITIN_2"/>
    <property type="match status" value="1"/>
</dbReference>
<feature type="compositionally biased region" description="Basic and acidic residues" evidence="4">
    <location>
        <begin position="1"/>
        <end position="11"/>
    </location>
</feature>
<dbReference type="SMART" id="SM00213">
    <property type="entry name" value="UBQ"/>
    <property type="match status" value="1"/>
</dbReference>
<dbReference type="InterPro" id="IPR000626">
    <property type="entry name" value="Ubiquitin-like_dom"/>
</dbReference>
<dbReference type="PROSITE" id="PS00518">
    <property type="entry name" value="ZF_RING_1"/>
    <property type="match status" value="1"/>
</dbReference>
<dbReference type="GO" id="GO:0008270">
    <property type="term" value="F:zinc ion binding"/>
    <property type="evidence" value="ECO:0007669"/>
    <property type="project" value="UniProtKB-KW"/>
</dbReference>
<evidence type="ECO:0000256" key="4">
    <source>
        <dbReference type="SAM" id="MobiDB-lite"/>
    </source>
</evidence>
<gene>
    <name evidence="6" type="ORF">R3P38DRAFT_3390033</name>
</gene>
<feature type="compositionally biased region" description="Polar residues" evidence="4">
    <location>
        <begin position="13"/>
        <end position="27"/>
    </location>
</feature>
<dbReference type="InterPro" id="IPR017907">
    <property type="entry name" value="Znf_RING_CS"/>
</dbReference>
<protein>
    <recommendedName>
        <fullName evidence="5">Ubiquitin-like domain-containing protein</fullName>
    </recommendedName>
</protein>
<keyword evidence="1" id="KW-0479">Metal-binding</keyword>
<evidence type="ECO:0000313" key="6">
    <source>
        <dbReference type="EMBL" id="KAK7042356.1"/>
    </source>
</evidence>
<dbReference type="AlphaFoldDB" id="A0AAW0CUJ6"/>
<evidence type="ECO:0000256" key="3">
    <source>
        <dbReference type="ARBA" id="ARBA00022833"/>
    </source>
</evidence>
<proteinExistence type="predicted"/>
<organism evidence="6 7">
    <name type="scientific">Favolaschia claudopus</name>
    <dbReference type="NCBI Taxonomy" id="2862362"/>
    <lineage>
        <taxon>Eukaryota</taxon>
        <taxon>Fungi</taxon>
        <taxon>Dikarya</taxon>
        <taxon>Basidiomycota</taxon>
        <taxon>Agaricomycotina</taxon>
        <taxon>Agaricomycetes</taxon>
        <taxon>Agaricomycetidae</taxon>
        <taxon>Agaricales</taxon>
        <taxon>Marasmiineae</taxon>
        <taxon>Mycenaceae</taxon>
        <taxon>Favolaschia</taxon>
    </lineage>
</organism>
<keyword evidence="3" id="KW-0862">Zinc</keyword>
<sequence length="675" mass="74997">MSRAEQRKARETWTAQLTQQNSSRTSHVSTVLNVTRVTPSGPIQTKIQVDLPLDTPFEDVAPIIQPFIDLNIPASSFDVTPASLIALNVTTGPSTYTGILKINTGQPLAQYYKNYRRRHRGDPCRQSSSKSSIGTRRRYGRKEAGYSEATVTVGPAKFNFNRTLRVPDNATEYALPPGLGTFPIVKAQDYADLPDFIKQRGGYIMPLFQREALWIDIDGGHCAIKISVGGINAITGGKHNEQPPEGLQDYVVGGKQPWLDGIAIAPGVVRQFVAMKLGHGHTIEEQLSETRKGGIQIDVYPSLVGVVKFCQRTTQHETLDLDKSPAQLGVEVREQIIMSSTEFPLNTLGDLVKYAAPNPVLDVFYRDDPHPIYISVNVDGKSMNFQVERGVTVRELKDKIQKKACTTHDDYRLVYDGEGMDDESFVSDYGVENGDVLDLLYQVRGGGGPVRGSRSKPMGIAAGGMITQKIYQDQHSPVIYDEENAQRVFIHTVSTPLWEQITGVVCPMTPITPALYKAHKFPWYQIYDEHMPTVHPNDAFNSVRSIREVDSKDINPAAPPNCSKHSRRSSECVLRPCDHTVCYECLGKSVITSRCAVCGLNVRQRVGFKSPVPTLELDDSEFRMEMHITGIESGSSDVTTLMLDEDSVSSLHGAVEDSQPPRKRRKVYTYEYDSD</sequence>
<name>A0AAW0CUJ6_9AGAR</name>
<reference evidence="6 7" key="1">
    <citation type="journal article" date="2024" name="J Genomics">
        <title>Draft genome sequencing and assembly of Favolaschia claudopus CIRM-BRFM 2984 isolated from oak limbs.</title>
        <authorList>
            <person name="Navarro D."/>
            <person name="Drula E."/>
            <person name="Chaduli D."/>
            <person name="Cazenave R."/>
            <person name="Ahrendt S."/>
            <person name="Wang J."/>
            <person name="Lipzen A."/>
            <person name="Daum C."/>
            <person name="Barry K."/>
            <person name="Grigoriev I.V."/>
            <person name="Favel A."/>
            <person name="Rosso M.N."/>
            <person name="Martin F."/>
        </authorList>
    </citation>
    <scope>NUCLEOTIDE SEQUENCE [LARGE SCALE GENOMIC DNA]</scope>
    <source>
        <strain evidence="6 7">CIRM-BRFM 2984</strain>
    </source>
</reference>
<dbReference type="Proteomes" id="UP001362999">
    <property type="component" value="Unassembled WGS sequence"/>
</dbReference>
<feature type="domain" description="Ubiquitin-like" evidence="5">
    <location>
        <begin position="372"/>
        <end position="446"/>
    </location>
</feature>
<accession>A0AAW0CUJ6</accession>
<feature type="region of interest" description="Disordered" evidence="4">
    <location>
        <begin position="1"/>
        <end position="27"/>
    </location>
</feature>
<dbReference type="InterPro" id="IPR029071">
    <property type="entry name" value="Ubiquitin-like_domsf"/>
</dbReference>
<comment type="caution">
    <text evidence="6">The sequence shown here is derived from an EMBL/GenBank/DDBJ whole genome shotgun (WGS) entry which is preliminary data.</text>
</comment>
<dbReference type="SUPFAM" id="SSF54236">
    <property type="entry name" value="Ubiquitin-like"/>
    <property type="match status" value="1"/>
</dbReference>
<keyword evidence="7" id="KW-1185">Reference proteome</keyword>
<keyword evidence="2" id="KW-0863">Zinc-finger</keyword>
<evidence type="ECO:0000313" key="7">
    <source>
        <dbReference type="Proteomes" id="UP001362999"/>
    </source>
</evidence>
<feature type="region of interest" description="Disordered" evidence="4">
    <location>
        <begin position="650"/>
        <end position="675"/>
    </location>
</feature>
<dbReference type="EMBL" id="JAWWNJ010000013">
    <property type="protein sequence ID" value="KAK7042356.1"/>
    <property type="molecule type" value="Genomic_DNA"/>
</dbReference>
<feature type="compositionally biased region" description="Polar residues" evidence="4">
    <location>
        <begin position="125"/>
        <end position="134"/>
    </location>
</feature>
<dbReference type="CDD" id="cd17039">
    <property type="entry name" value="Ubl_ubiquitin_like"/>
    <property type="match status" value="1"/>
</dbReference>
<dbReference type="CDD" id="cd16449">
    <property type="entry name" value="RING-HC"/>
    <property type="match status" value="1"/>
</dbReference>
<feature type="region of interest" description="Disordered" evidence="4">
    <location>
        <begin position="115"/>
        <end position="141"/>
    </location>
</feature>
<evidence type="ECO:0000259" key="5">
    <source>
        <dbReference type="PROSITE" id="PS50053"/>
    </source>
</evidence>
<dbReference type="Gene3D" id="3.10.20.90">
    <property type="entry name" value="Phosphatidylinositol 3-kinase Catalytic Subunit, Chain A, domain 1"/>
    <property type="match status" value="1"/>
</dbReference>
<dbReference type="Pfam" id="PF00240">
    <property type="entry name" value="ubiquitin"/>
    <property type="match status" value="1"/>
</dbReference>
<evidence type="ECO:0000256" key="2">
    <source>
        <dbReference type="ARBA" id="ARBA00022771"/>
    </source>
</evidence>